<dbReference type="OrthoDB" id="9763290at2"/>
<dbReference type="GO" id="GO:0004066">
    <property type="term" value="F:asparagine synthase (glutamine-hydrolyzing) activity"/>
    <property type="evidence" value="ECO:0007669"/>
    <property type="project" value="UniProtKB-EC"/>
</dbReference>
<keyword evidence="13" id="KW-1185">Reference proteome</keyword>
<dbReference type="SUPFAM" id="SSF56235">
    <property type="entry name" value="N-terminal nucleophile aminohydrolases (Ntn hydrolases)"/>
    <property type="match status" value="1"/>
</dbReference>
<dbReference type="PROSITE" id="PS51278">
    <property type="entry name" value="GATASE_TYPE_2"/>
    <property type="match status" value="1"/>
</dbReference>
<comment type="catalytic activity">
    <reaction evidence="7">
        <text>L-aspartate + L-glutamine + ATP + H2O = L-asparagine + L-glutamate + AMP + diphosphate + H(+)</text>
        <dbReference type="Rhea" id="RHEA:12228"/>
        <dbReference type="ChEBI" id="CHEBI:15377"/>
        <dbReference type="ChEBI" id="CHEBI:15378"/>
        <dbReference type="ChEBI" id="CHEBI:29985"/>
        <dbReference type="ChEBI" id="CHEBI:29991"/>
        <dbReference type="ChEBI" id="CHEBI:30616"/>
        <dbReference type="ChEBI" id="CHEBI:33019"/>
        <dbReference type="ChEBI" id="CHEBI:58048"/>
        <dbReference type="ChEBI" id="CHEBI:58359"/>
        <dbReference type="ChEBI" id="CHEBI:456215"/>
        <dbReference type="EC" id="6.3.5.4"/>
    </reaction>
</comment>
<dbReference type="Gene3D" id="3.60.20.10">
    <property type="entry name" value="Glutamine Phosphoribosylpyrophosphate, subunit 1, domain 1"/>
    <property type="match status" value="1"/>
</dbReference>
<evidence type="ECO:0000256" key="4">
    <source>
        <dbReference type="ARBA" id="ARBA00022741"/>
    </source>
</evidence>
<dbReference type="InterPro" id="IPR017932">
    <property type="entry name" value="GATase_2_dom"/>
</dbReference>
<proteinExistence type="inferred from homology"/>
<feature type="binding site" evidence="9">
    <location>
        <begin position="381"/>
        <end position="382"/>
    </location>
    <ligand>
        <name>ATP</name>
        <dbReference type="ChEBI" id="CHEBI:30616"/>
    </ligand>
</feature>
<dbReference type="PANTHER" id="PTHR43284">
    <property type="entry name" value="ASPARAGINE SYNTHETASE (GLUTAMINE-HYDROLYZING)"/>
    <property type="match status" value="1"/>
</dbReference>
<dbReference type="InterPro" id="IPR029055">
    <property type="entry name" value="Ntn_hydrolases_N"/>
</dbReference>
<feature type="site" description="Important for beta-aspartyl-AMP intermediate formation" evidence="10">
    <location>
        <position position="383"/>
    </location>
</feature>
<dbReference type="AlphaFoldDB" id="A0A426FNU5"/>
<evidence type="ECO:0000256" key="6">
    <source>
        <dbReference type="ARBA" id="ARBA00022962"/>
    </source>
</evidence>
<feature type="binding site" evidence="9">
    <location>
        <position position="308"/>
    </location>
    <ligand>
        <name>ATP</name>
        <dbReference type="ChEBI" id="CHEBI:30616"/>
    </ligand>
</feature>
<dbReference type="GO" id="GO:0005829">
    <property type="term" value="C:cytosol"/>
    <property type="evidence" value="ECO:0007669"/>
    <property type="project" value="TreeGrafter"/>
</dbReference>
<evidence type="ECO:0000259" key="11">
    <source>
        <dbReference type="PROSITE" id="PS51278"/>
    </source>
</evidence>
<dbReference type="CDD" id="cd00712">
    <property type="entry name" value="AsnB"/>
    <property type="match status" value="1"/>
</dbReference>
<keyword evidence="5 9" id="KW-0067">ATP-binding</keyword>
<sequence>MCGIAGYFEPGKRASSEQLLQMASAIVTRGPDDAGAWVDPDTGLGLAHRRLAIIDLSPAGHQPMQSASGRLVIVFNGEIYNHQALREELEKQGRAPAWQGHSDTETLLAAFDAWGVEQTLKRTIGMFALALWNRHDRSLTLARDRLGEKPLYYGWQGQGGRAAFLFASELKAMREHPSFAGEIDRGAVSLLLRHNCVPAPHSIHKGIAKLLPGHYLTLSPQDLQHQKLPASVPYWSLAGVARAGVAAPWKGTDIEAIAQLDGLLGSAVRQQMMADVPLGAFLSGGIDSSTIVGLMQAQSSRPVKTFTIGFHEAGFNEAEHAKAVARHLGTEHTELYVQPEQALAVIPSLPHMYDEPFADSSQIPTFLVSQLARQHVTVSLSGDAGDELFCGYNRYQMTQQLWGRISSLPLPVRRLMASMMTTLSPDQWDRVAGRLPVMSGYVNLGEKLHKSAGVMDARSVEDLYLGFVSHWRDPASIVIGGQEPPTLVTGNRPELPGLDGVQQMMALDALTYLPDDILVKVDRASMAVSLESRVPMLDHRVVEFAWRLPQNLKLRDGQSKWLLRQVLYKYVPRELIERPKQGFAVPIAAWLRGPLRDWAENLLDESRLRREGIFEPAPVRQKWLEHLSGKRNWQHWLWDVLMFQAWSELQDRH</sequence>
<dbReference type="GO" id="GO:0006529">
    <property type="term" value="P:asparagine biosynthetic process"/>
    <property type="evidence" value="ECO:0007669"/>
    <property type="project" value="UniProtKB-KW"/>
</dbReference>
<keyword evidence="6 8" id="KW-0315">Glutamine amidotransferase</keyword>
<protein>
    <recommendedName>
        <fullName evidence="3">asparagine synthase (glutamine-hydrolyzing)</fullName>
        <ecNumber evidence="3">6.3.5.4</ecNumber>
    </recommendedName>
</protein>
<dbReference type="InterPro" id="IPR001962">
    <property type="entry name" value="Asn_synthase"/>
</dbReference>
<dbReference type="GO" id="GO:0005524">
    <property type="term" value="F:ATP binding"/>
    <property type="evidence" value="ECO:0007669"/>
    <property type="project" value="UniProtKB-KW"/>
</dbReference>
<evidence type="ECO:0000256" key="5">
    <source>
        <dbReference type="ARBA" id="ARBA00022840"/>
    </source>
</evidence>
<evidence type="ECO:0000256" key="8">
    <source>
        <dbReference type="PIRSR" id="PIRSR001589-1"/>
    </source>
</evidence>
<dbReference type="InterPro" id="IPR051786">
    <property type="entry name" value="ASN_synthetase/amidase"/>
</dbReference>
<comment type="similarity">
    <text evidence="2">Belongs to the asparagine synthetase family.</text>
</comment>
<dbReference type="CDD" id="cd01991">
    <property type="entry name" value="Asn_synthase_B_C"/>
    <property type="match status" value="1"/>
</dbReference>
<evidence type="ECO:0000256" key="3">
    <source>
        <dbReference type="ARBA" id="ARBA00012737"/>
    </source>
</evidence>
<dbReference type="Gene3D" id="3.40.50.620">
    <property type="entry name" value="HUPs"/>
    <property type="match status" value="1"/>
</dbReference>
<keyword evidence="12" id="KW-0436">Ligase</keyword>
<accession>A0A426FNU5</accession>
<keyword evidence="8" id="KW-0061">Asparagine biosynthesis</keyword>
<dbReference type="Proteomes" id="UP000270261">
    <property type="component" value="Unassembled WGS sequence"/>
</dbReference>
<gene>
    <name evidence="12" type="primary">asnB</name>
    <name evidence="12" type="ORF">EHV23_13525</name>
</gene>
<comment type="pathway">
    <text evidence="1">Amino-acid biosynthesis; L-asparagine biosynthesis; L-asparagine from L-aspartate (L-Gln route): step 1/1.</text>
</comment>
<dbReference type="InterPro" id="IPR014729">
    <property type="entry name" value="Rossmann-like_a/b/a_fold"/>
</dbReference>
<feature type="binding site" evidence="9">
    <location>
        <position position="103"/>
    </location>
    <ligand>
        <name>L-glutamine</name>
        <dbReference type="ChEBI" id="CHEBI:58359"/>
    </ligand>
</feature>
<evidence type="ECO:0000256" key="2">
    <source>
        <dbReference type="ARBA" id="ARBA00005752"/>
    </source>
</evidence>
<feature type="domain" description="Glutamine amidotransferase type-2" evidence="11">
    <location>
        <begin position="2"/>
        <end position="221"/>
    </location>
</feature>
<dbReference type="SUPFAM" id="SSF52402">
    <property type="entry name" value="Adenine nucleotide alpha hydrolases-like"/>
    <property type="match status" value="1"/>
</dbReference>
<evidence type="ECO:0000313" key="12">
    <source>
        <dbReference type="EMBL" id="RRN44334.1"/>
    </source>
</evidence>
<organism evidence="12 13">
    <name type="scientific">Lautropia dentalis</name>
    <dbReference type="NCBI Taxonomy" id="2490857"/>
    <lineage>
        <taxon>Bacteria</taxon>
        <taxon>Pseudomonadati</taxon>
        <taxon>Pseudomonadota</taxon>
        <taxon>Betaproteobacteria</taxon>
        <taxon>Burkholderiales</taxon>
        <taxon>Burkholderiaceae</taxon>
        <taxon>Lautropia</taxon>
    </lineage>
</organism>
<name>A0A426FNU5_9BURK</name>
<evidence type="ECO:0000256" key="7">
    <source>
        <dbReference type="ARBA" id="ARBA00048741"/>
    </source>
</evidence>
<evidence type="ECO:0000256" key="9">
    <source>
        <dbReference type="PIRSR" id="PIRSR001589-2"/>
    </source>
</evidence>
<comment type="caution">
    <text evidence="12">The sequence shown here is derived from an EMBL/GenBank/DDBJ whole genome shotgun (WGS) entry which is preliminary data.</text>
</comment>
<keyword evidence="4 9" id="KW-0547">Nucleotide-binding</keyword>
<evidence type="ECO:0000256" key="1">
    <source>
        <dbReference type="ARBA" id="ARBA00005187"/>
    </source>
</evidence>
<dbReference type="EC" id="6.3.5.4" evidence="3"/>
<dbReference type="PIRSF" id="PIRSF001589">
    <property type="entry name" value="Asn_synthetase_glu-h"/>
    <property type="match status" value="1"/>
</dbReference>
<dbReference type="NCBIfam" id="TIGR01536">
    <property type="entry name" value="asn_synth_AEB"/>
    <property type="match status" value="1"/>
</dbReference>
<dbReference type="InterPro" id="IPR033738">
    <property type="entry name" value="AsnB_N"/>
</dbReference>
<dbReference type="EMBL" id="RRUE01000002">
    <property type="protein sequence ID" value="RRN44334.1"/>
    <property type="molecule type" value="Genomic_DNA"/>
</dbReference>
<evidence type="ECO:0000313" key="13">
    <source>
        <dbReference type="Proteomes" id="UP000270261"/>
    </source>
</evidence>
<reference evidence="12 13" key="1">
    <citation type="submission" date="2018-11" db="EMBL/GenBank/DDBJ databases">
        <title>Genome sequencing of Lautropia sp. KCOM 2505 (= ChDC F240).</title>
        <authorList>
            <person name="Kook J.-K."/>
            <person name="Park S.-N."/>
            <person name="Lim Y.K."/>
        </authorList>
    </citation>
    <scope>NUCLEOTIDE SEQUENCE [LARGE SCALE GENOMIC DNA]</scope>
    <source>
        <strain evidence="12 13">KCOM 2505</strain>
    </source>
</reference>
<dbReference type="Pfam" id="PF00733">
    <property type="entry name" value="Asn_synthase"/>
    <property type="match status" value="1"/>
</dbReference>
<dbReference type="PANTHER" id="PTHR43284:SF1">
    <property type="entry name" value="ASPARAGINE SYNTHETASE"/>
    <property type="match status" value="1"/>
</dbReference>
<feature type="active site" description="For GATase activity" evidence="8">
    <location>
        <position position="2"/>
    </location>
</feature>
<evidence type="ECO:0000256" key="10">
    <source>
        <dbReference type="PIRSR" id="PIRSR001589-3"/>
    </source>
</evidence>
<dbReference type="RefSeq" id="WP_125096529.1">
    <property type="nucleotide sequence ID" value="NZ_RRUE01000002.1"/>
</dbReference>
<keyword evidence="8" id="KW-0028">Amino-acid biosynthesis</keyword>
<dbReference type="Pfam" id="PF13522">
    <property type="entry name" value="GATase_6"/>
    <property type="match status" value="1"/>
</dbReference>
<dbReference type="InterPro" id="IPR006426">
    <property type="entry name" value="Asn_synth_AEB"/>
</dbReference>